<dbReference type="EMBL" id="BGZK01001439">
    <property type="protein sequence ID" value="GBP79954.1"/>
    <property type="molecule type" value="Genomic_DNA"/>
</dbReference>
<name>A0A4C1YYS5_EUMVA</name>
<keyword evidence="2" id="KW-1185">Reference proteome</keyword>
<dbReference type="OrthoDB" id="425681at2759"/>
<organism evidence="1 2">
    <name type="scientific">Eumeta variegata</name>
    <name type="common">Bagworm moth</name>
    <name type="synonym">Eumeta japonica</name>
    <dbReference type="NCBI Taxonomy" id="151549"/>
    <lineage>
        <taxon>Eukaryota</taxon>
        <taxon>Metazoa</taxon>
        <taxon>Ecdysozoa</taxon>
        <taxon>Arthropoda</taxon>
        <taxon>Hexapoda</taxon>
        <taxon>Insecta</taxon>
        <taxon>Pterygota</taxon>
        <taxon>Neoptera</taxon>
        <taxon>Endopterygota</taxon>
        <taxon>Lepidoptera</taxon>
        <taxon>Glossata</taxon>
        <taxon>Ditrysia</taxon>
        <taxon>Tineoidea</taxon>
        <taxon>Psychidae</taxon>
        <taxon>Oiketicinae</taxon>
        <taxon>Eumeta</taxon>
    </lineage>
</organism>
<dbReference type="AlphaFoldDB" id="A0A4C1YYS5"/>
<dbReference type="Proteomes" id="UP000299102">
    <property type="component" value="Unassembled WGS sequence"/>
</dbReference>
<reference evidence="1 2" key="1">
    <citation type="journal article" date="2019" name="Commun. Biol.">
        <title>The bagworm genome reveals a unique fibroin gene that provides high tensile strength.</title>
        <authorList>
            <person name="Kono N."/>
            <person name="Nakamura H."/>
            <person name="Ohtoshi R."/>
            <person name="Tomita M."/>
            <person name="Numata K."/>
            <person name="Arakawa K."/>
        </authorList>
    </citation>
    <scope>NUCLEOTIDE SEQUENCE [LARGE SCALE GENOMIC DNA]</scope>
</reference>
<protein>
    <submittedName>
        <fullName evidence="1">Uncharacterized protein</fullName>
    </submittedName>
</protein>
<gene>
    <name evidence="1" type="ORF">EVAR_56546_1</name>
</gene>
<comment type="caution">
    <text evidence="1">The sequence shown here is derived from an EMBL/GenBank/DDBJ whole genome shotgun (WGS) entry which is preliminary data.</text>
</comment>
<proteinExistence type="predicted"/>
<accession>A0A4C1YYS5</accession>
<evidence type="ECO:0000313" key="2">
    <source>
        <dbReference type="Proteomes" id="UP000299102"/>
    </source>
</evidence>
<sequence length="204" mass="23134">MIKNFKDAGKELLYIQEKEDEYKCQHFFSQMQRLASEVFVEQVTYIIGKACESNSLPQESVEIIHIPIPKKANRIMSCLKEHTSILWSEQKTQSITKGKGVKQECPLLPWLFTIVLDDVLRPLEELVSETARPGEGSLKIGKSSGGVHGHIYLQSFLVFLVFLVSSTERLSGSPAPDATFHSLFSSSLFRRWCFYDSLRLAACE</sequence>
<evidence type="ECO:0000313" key="1">
    <source>
        <dbReference type="EMBL" id="GBP79954.1"/>
    </source>
</evidence>